<dbReference type="Gene3D" id="3.40.50.300">
    <property type="entry name" value="P-loop containing nucleotide triphosphate hydrolases"/>
    <property type="match status" value="3"/>
</dbReference>
<dbReference type="InterPro" id="IPR049468">
    <property type="entry name" value="Restrct_endonuc-II-like_dom"/>
</dbReference>
<dbReference type="InterPro" id="IPR025103">
    <property type="entry name" value="DUF4011"/>
</dbReference>
<dbReference type="InterPro" id="IPR011335">
    <property type="entry name" value="Restrct_endonuc-II-like"/>
</dbReference>
<name>A0ABQ3Z5V0_9ACTN</name>
<organism evidence="9 10">
    <name type="scientific">Paractinoplanes durhamensis</name>
    <dbReference type="NCBI Taxonomy" id="113563"/>
    <lineage>
        <taxon>Bacteria</taxon>
        <taxon>Bacillati</taxon>
        <taxon>Actinomycetota</taxon>
        <taxon>Actinomycetes</taxon>
        <taxon>Micromonosporales</taxon>
        <taxon>Micromonosporaceae</taxon>
        <taxon>Paractinoplanes</taxon>
    </lineage>
</organism>
<dbReference type="InterPro" id="IPR041679">
    <property type="entry name" value="DNA2/NAM7-like_C"/>
</dbReference>
<comment type="caution">
    <text evidence="9">The sequence shown here is derived from an EMBL/GenBank/DDBJ whole genome shotgun (WGS) entry which is preliminary data.</text>
</comment>
<dbReference type="Gene3D" id="3.40.960.10">
    <property type="entry name" value="VSR Endonuclease"/>
    <property type="match status" value="1"/>
</dbReference>
<evidence type="ECO:0000313" key="10">
    <source>
        <dbReference type="Proteomes" id="UP000637628"/>
    </source>
</evidence>
<keyword evidence="3" id="KW-0378">Hydrolase</keyword>
<evidence type="ECO:0000259" key="7">
    <source>
        <dbReference type="Pfam" id="PF13087"/>
    </source>
</evidence>
<evidence type="ECO:0000313" key="9">
    <source>
        <dbReference type="EMBL" id="GIE05176.1"/>
    </source>
</evidence>
<proteinExistence type="inferred from homology"/>
<dbReference type="EMBL" id="BOML01000052">
    <property type="protein sequence ID" value="GIE05176.1"/>
    <property type="molecule type" value="Genomic_DNA"/>
</dbReference>
<keyword evidence="2" id="KW-0547">Nucleotide-binding</keyword>
<evidence type="ECO:0008006" key="11">
    <source>
        <dbReference type="Google" id="ProtNLM"/>
    </source>
</evidence>
<keyword evidence="4" id="KW-0347">Helicase</keyword>
<comment type="similarity">
    <text evidence="1">Belongs to the DNA2/NAM7 helicase family.</text>
</comment>
<dbReference type="InterPro" id="IPR047187">
    <property type="entry name" value="SF1_C_Upf1"/>
</dbReference>
<dbReference type="SUPFAM" id="SSF52540">
    <property type="entry name" value="P-loop containing nucleoside triphosphate hydrolases"/>
    <property type="match status" value="1"/>
</dbReference>
<dbReference type="Pfam" id="PF13087">
    <property type="entry name" value="AAA_12"/>
    <property type="match status" value="1"/>
</dbReference>
<dbReference type="PANTHER" id="PTHR43788:SF8">
    <property type="entry name" value="DNA-BINDING PROTEIN SMUBP-2"/>
    <property type="match status" value="1"/>
</dbReference>
<feature type="domain" description="Restriction endonuclease type II-like" evidence="8">
    <location>
        <begin position="1460"/>
        <end position="1558"/>
    </location>
</feature>
<feature type="domain" description="DNA2/NAM7 helicase-like C-terminal" evidence="7">
    <location>
        <begin position="1233"/>
        <end position="1416"/>
    </location>
</feature>
<accession>A0ABQ3Z5V0</accession>
<dbReference type="Pfam" id="PF18741">
    <property type="entry name" value="MTES_1575"/>
    <property type="match status" value="1"/>
</dbReference>
<keyword evidence="5" id="KW-0067">ATP-binding</keyword>
<evidence type="ECO:0000256" key="5">
    <source>
        <dbReference type="ARBA" id="ARBA00022840"/>
    </source>
</evidence>
<evidence type="ECO:0000256" key="3">
    <source>
        <dbReference type="ARBA" id="ARBA00022801"/>
    </source>
</evidence>
<gene>
    <name evidence="9" type="ORF">Adu01nite_65260</name>
</gene>
<evidence type="ECO:0000256" key="1">
    <source>
        <dbReference type="ARBA" id="ARBA00007913"/>
    </source>
</evidence>
<keyword evidence="10" id="KW-1185">Reference proteome</keyword>
<sequence length="1606" mass="175767">MRPDHAAELSEQPDGVVRAALETWRSGLVDLTDGNRLLNFGRTPSDAVEITRPSPKSILKVLQEGDAFGFPGGDGEEDPNRPVLRTDLAEHDLGALLHRFYRRSRQEMIDRGVGSLYLAIGMLHWSDERNTPHQSPILLVPVEIDPAGPLLRARGEDPIINPALALRMYPQGIDLPEVKSLGELDVTVLWAHIDVAIGEQRGWYADETVVLSTFGVHRESIHADLMESEPHIAEHPLVRALATRDADRTFAFDPIDAGRIDELVPAEEVPLLLDADASQRAAVAAAVAGHSFVLDGGPGSGKSQTIANIVGCLLHSGKRVLVVSEKAAALDTVHRRLVEAGLGNYLLPLHSDLMGRREVATALSEALDTDPVPLAAMDPIDRRAVRERRERLTSYAESLNRVRPPLGRTLHEVIGICAGLQDVPAAPVPAEIPAELTPEAMVEIREAVGRLGRLRSESYLWRDASEREPMEGRLRAAMSALGQLAETVIANSALADAFDLHEPAGASTLAALAAHTAHRPSTIVEEWLIATSLAPVQEAAEDLTTHLAALRYGGIPWAELPSAAELTSVPDMSELTPPGIDLRPLNAAQAEHLANKFAEEADRLETRQESLDRVTARLGLPNVVSFPDSTRVIKISELINRENKPEAAWFAEGGMAAAHAAVRALRRGVEAVNAAEAQARRHFDEGVLNEPIEEMADRLNKQRGPRKLLRTYRRDKKAAIEAALPEVKPEDAVANVEDAAIWKAALDELEELAEEHAEILGRHWDGLDTDFAAILEALHNADEVIRETPADALAAVVVHVSAPRPNGALLRIVSEARDEFDRFRTTLREAPARAPRPELGEGAVQDAVLWLRAHISPLRAAAEMLRAYGGPTGRGDLTLAEAVEIAQQRQAAVDAEAAIWSNAGPHAAVLGSIYRGTKTNDELMNQIVAWTAEARRIHTGHDAALTPDQAHALHEAQPSDGLSASVAGWEQAREQVLAAFGPDRRVELTTHLGDYDSARDLLMELIHDAEGQQEWFTHSDARDVITSFGLKDALEFCADHHTATEQIWPVLEKALYRGWADAIIRDDAGLMPVDAEERGHLVEVFKLLDHELNAAALADIVYAVEARRPSAATTGEPALIRREGSKRTGHLAVRDLIAQARHAVQALKPCLLMSPLAVSRLLPPEIEFDVVIIDEASQVTTADAINCVYRGDALIVAGDERQLPPTTFYDKVEDDVTDFPSILDLAKETFPILELDWHHRSRHEALFAFANLAYYGGRLVSLPRAYAREPDHGVQLYHTDGVYHRLTTSDNPIEADAVAARVLHHFTHRPGRSLGVVTLSVAQADAIDTAVQRMISDRPDLDHLLDDSDRLNGFFVKSLEAVQGDVRDVIILSIGYGYDDHDKISTNFGVLNRPKGWRRLNVAITRARQRIEVVSSIHASDVPDMGNESIRHLKAFLEYAERDAATLGRDSSDTEGVSAFEKSVLSTIKGWGFDVRRQIGAAGHWIDIGVVHPDHPDEVYALGIEFDGPGYRQIGAARDRDRLREQELRELGWHLHRVWSTAWYTNQAQEAGRLLGAIQTALADPAPGFDRLPGRAWGGIPHRPIGHVLVEPSMEDISPVAGGDQA</sequence>
<feature type="domain" description="DNA2/NAM7 helicase helicase" evidence="6">
    <location>
        <begin position="276"/>
        <end position="339"/>
    </location>
</feature>
<dbReference type="PANTHER" id="PTHR43788">
    <property type="entry name" value="DNA2/NAM7 HELICASE FAMILY MEMBER"/>
    <property type="match status" value="1"/>
</dbReference>
<protein>
    <recommendedName>
        <fullName evidence="11">AAA domain-containing protein</fullName>
    </recommendedName>
</protein>
<dbReference type="Proteomes" id="UP000637628">
    <property type="component" value="Unassembled WGS sequence"/>
</dbReference>
<dbReference type="InterPro" id="IPR027417">
    <property type="entry name" value="P-loop_NTPase"/>
</dbReference>
<feature type="domain" description="DNA2/NAM7 helicase helicase" evidence="6">
    <location>
        <begin position="1167"/>
        <end position="1208"/>
    </location>
</feature>
<evidence type="ECO:0000259" key="6">
    <source>
        <dbReference type="Pfam" id="PF13086"/>
    </source>
</evidence>
<dbReference type="SUPFAM" id="SSF52980">
    <property type="entry name" value="Restriction endonuclease-like"/>
    <property type="match status" value="1"/>
</dbReference>
<evidence type="ECO:0000256" key="4">
    <source>
        <dbReference type="ARBA" id="ARBA00022806"/>
    </source>
</evidence>
<dbReference type="RefSeq" id="WP_203732597.1">
    <property type="nucleotide sequence ID" value="NZ_BAAATX010000012.1"/>
</dbReference>
<evidence type="ECO:0000256" key="2">
    <source>
        <dbReference type="ARBA" id="ARBA00022741"/>
    </source>
</evidence>
<dbReference type="Pfam" id="PF13086">
    <property type="entry name" value="AAA_11"/>
    <property type="match status" value="2"/>
</dbReference>
<evidence type="ECO:0000259" key="8">
    <source>
        <dbReference type="Pfam" id="PF18741"/>
    </source>
</evidence>
<dbReference type="Pfam" id="PF13195">
    <property type="entry name" value="DUF4011"/>
    <property type="match status" value="1"/>
</dbReference>
<dbReference type="InterPro" id="IPR050534">
    <property type="entry name" value="Coronavir_polyprotein_1ab"/>
</dbReference>
<dbReference type="InterPro" id="IPR041677">
    <property type="entry name" value="DNA2/NAM7_AAA_11"/>
</dbReference>
<dbReference type="CDD" id="cd18808">
    <property type="entry name" value="SF1_C_Upf1"/>
    <property type="match status" value="1"/>
</dbReference>
<reference evidence="9 10" key="1">
    <citation type="submission" date="2021-01" db="EMBL/GenBank/DDBJ databases">
        <title>Whole genome shotgun sequence of Actinoplanes durhamensis NBRC 14914.</title>
        <authorList>
            <person name="Komaki H."/>
            <person name="Tamura T."/>
        </authorList>
    </citation>
    <scope>NUCLEOTIDE SEQUENCE [LARGE SCALE GENOMIC DNA]</scope>
    <source>
        <strain evidence="9 10">NBRC 14914</strain>
    </source>
</reference>